<keyword evidence="5 6" id="KW-0472">Membrane</keyword>
<feature type="transmembrane region" description="Helical" evidence="6">
    <location>
        <begin position="124"/>
        <end position="153"/>
    </location>
</feature>
<feature type="transmembrane region" description="Helical" evidence="6">
    <location>
        <begin position="288"/>
        <end position="313"/>
    </location>
</feature>
<keyword evidence="2" id="KW-0813">Transport</keyword>
<dbReference type="GO" id="GO:0022857">
    <property type="term" value="F:transmembrane transporter activity"/>
    <property type="evidence" value="ECO:0007669"/>
    <property type="project" value="InterPro"/>
</dbReference>
<feature type="transmembrane region" description="Helical" evidence="6">
    <location>
        <begin position="246"/>
        <end position="267"/>
    </location>
</feature>
<dbReference type="EMBL" id="QZAS01000013">
    <property type="protein sequence ID" value="THX11770.1"/>
    <property type="molecule type" value="Genomic_DNA"/>
</dbReference>
<evidence type="ECO:0000256" key="2">
    <source>
        <dbReference type="ARBA" id="ARBA00022448"/>
    </source>
</evidence>
<proteinExistence type="predicted"/>
<evidence type="ECO:0000256" key="3">
    <source>
        <dbReference type="ARBA" id="ARBA00022692"/>
    </source>
</evidence>
<feature type="transmembrane region" description="Helical" evidence="6">
    <location>
        <begin position="43"/>
        <end position="62"/>
    </location>
</feature>
<dbReference type="GO" id="GO:0016020">
    <property type="term" value="C:membrane"/>
    <property type="evidence" value="ECO:0007669"/>
    <property type="project" value="UniProtKB-SubCell"/>
</dbReference>
<accession>A0A4S9CY60</accession>
<dbReference type="InterPro" id="IPR002293">
    <property type="entry name" value="AA/rel_permease1"/>
</dbReference>
<dbReference type="Gene3D" id="1.20.1740.10">
    <property type="entry name" value="Amino acid/polyamine transporter I"/>
    <property type="match status" value="1"/>
</dbReference>
<organism evidence="7">
    <name type="scientific">Aureobasidium pullulans</name>
    <name type="common">Black yeast</name>
    <name type="synonym">Pullularia pullulans</name>
    <dbReference type="NCBI Taxonomy" id="5580"/>
    <lineage>
        <taxon>Eukaryota</taxon>
        <taxon>Fungi</taxon>
        <taxon>Dikarya</taxon>
        <taxon>Ascomycota</taxon>
        <taxon>Pezizomycotina</taxon>
        <taxon>Dothideomycetes</taxon>
        <taxon>Dothideomycetidae</taxon>
        <taxon>Dothideales</taxon>
        <taxon>Saccotheciaceae</taxon>
        <taxon>Aureobasidium</taxon>
    </lineage>
</organism>
<feature type="transmembrane region" description="Helical" evidence="6">
    <location>
        <begin position="203"/>
        <end position="226"/>
    </location>
</feature>
<feature type="transmembrane region" description="Helical" evidence="6">
    <location>
        <begin position="416"/>
        <end position="440"/>
    </location>
</feature>
<comment type="caution">
    <text evidence="7">The sequence shown here is derived from an EMBL/GenBank/DDBJ whole genome shotgun (WGS) entry which is preliminary data.</text>
</comment>
<dbReference type="PANTHER" id="PTHR45649:SF22">
    <property type="entry name" value="TRANSPORTER, PUTATIVE (EUROFUNG)-RELATED"/>
    <property type="match status" value="1"/>
</dbReference>
<feature type="transmembrane region" description="Helical" evidence="6">
    <location>
        <begin position="392"/>
        <end position="410"/>
    </location>
</feature>
<sequence>MSGPTFHDDGVMDSKPIDVGRQSYEDARDMVALGHTEELTRKFSPWSMFALCFSILGTWGTFAQDLSSGLTNGGAITILWGLVLVFICNLCVALSLGELCSAMPTALGQAFWMHSFWHTPTGRFASYICAWVNVFGWWTLNASLVAFATNFLLGIKLMYDPDWAGAGTGWVEFLVYFGIASLFTGFNLVACRNDKILPWFNNIVGIQFGALFIIFSLVLLICVGTKQGLEFQPPSFAFGAWINETGWPSGVVWFTGLVQAAYGLTAFDSVVHMIEELPNPKVNAPRAIYLSVVIGAVTGFIFMVVCLFCIQDVDTVINTPTGLPFMQLVQDAVGLKGTVVLMVLFTMNSLGQGISITTTGSRLTWSFARDNGLPFSKYIKRVNKKWKVPPQALLVQGFLITLVGLLYLFANTVLEAILSVATIALTVSYAMPILTLLIVGRDKLPAGGQFGLGRYGAVINWISVIYCAVTTVIFFFPGGPNPSGADMNYAIAVFGVMLVVAIGFWFIQGRKQYLRVDDSEQVVLEAIHLEDSYTEVPGPSHGGGKSLK</sequence>
<evidence type="ECO:0000256" key="6">
    <source>
        <dbReference type="SAM" id="Phobius"/>
    </source>
</evidence>
<name>A0A4S9CY60_AURPU</name>
<feature type="transmembrane region" description="Helical" evidence="6">
    <location>
        <begin position="452"/>
        <end position="476"/>
    </location>
</feature>
<dbReference type="AlphaFoldDB" id="A0A4S9CY60"/>
<dbReference type="PIRSF" id="PIRSF006060">
    <property type="entry name" value="AA_transporter"/>
    <property type="match status" value="1"/>
</dbReference>
<evidence type="ECO:0000313" key="7">
    <source>
        <dbReference type="EMBL" id="THX11770.1"/>
    </source>
</evidence>
<keyword evidence="4 6" id="KW-1133">Transmembrane helix</keyword>
<dbReference type="PANTHER" id="PTHR45649">
    <property type="entry name" value="AMINO-ACID PERMEASE BAT1"/>
    <property type="match status" value="1"/>
</dbReference>
<feature type="transmembrane region" description="Helical" evidence="6">
    <location>
        <begin position="173"/>
        <end position="191"/>
    </location>
</feature>
<reference evidence="7" key="1">
    <citation type="submission" date="2018-10" db="EMBL/GenBank/DDBJ databases">
        <title>Fifty Aureobasidium pullulans genomes reveal a recombining polyextremotolerant generalist.</title>
        <authorList>
            <person name="Gostincar C."/>
            <person name="Turk M."/>
            <person name="Zajc J."/>
            <person name="Gunde-Cimerman N."/>
        </authorList>
    </citation>
    <scope>NUCLEOTIDE SEQUENCE [LARGE SCALE GENOMIC DNA]</scope>
    <source>
        <strain evidence="7">EXF-10085</strain>
    </source>
</reference>
<feature type="transmembrane region" description="Helical" evidence="6">
    <location>
        <begin position="74"/>
        <end position="103"/>
    </location>
</feature>
<evidence type="ECO:0000256" key="1">
    <source>
        <dbReference type="ARBA" id="ARBA00004141"/>
    </source>
</evidence>
<protein>
    <submittedName>
        <fullName evidence="7">Amino acid permease family protein</fullName>
    </submittedName>
</protein>
<dbReference type="Pfam" id="PF13520">
    <property type="entry name" value="AA_permease_2"/>
    <property type="match status" value="1"/>
</dbReference>
<keyword evidence="3 6" id="KW-0812">Transmembrane</keyword>
<feature type="transmembrane region" description="Helical" evidence="6">
    <location>
        <begin position="488"/>
        <end position="507"/>
    </location>
</feature>
<evidence type="ECO:0000256" key="5">
    <source>
        <dbReference type="ARBA" id="ARBA00023136"/>
    </source>
</evidence>
<comment type="subcellular location">
    <subcellularLocation>
        <location evidence="1">Membrane</location>
        <topology evidence="1">Multi-pass membrane protein</topology>
    </subcellularLocation>
</comment>
<feature type="transmembrane region" description="Helical" evidence="6">
    <location>
        <begin position="333"/>
        <end position="351"/>
    </location>
</feature>
<gene>
    <name evidence="7" type="ORF">D6D13_04530</name>
</gene>
<evidence type="ECO:0000256" key="4">
    <source>
        <dbReference type="ARBA" id="ARBA00022989"/>
    </source>
</evidence>